<organism evidence="1 2">
    <name type="scientific">Favolaschia claudopus</name>
    <dbReference type="NCBI Taxonomy" id="2862362"/>
    <lineage>
        <taxon>Eukaryota</taxon>
        <taxon>Fungi</taxon>
        <taxon>Dikarya</taxon>
        <taxon>Basidiomycota</taxon>
        <taxon>Agaricomycotina</taxon>
        <taxon>Agaricomycetes</taxon>
        <taxon>Agaricomycetidae</taxon>
        <taxon>Agaricales</taxon>
        <taxon>Marasmiineae</taxon>
        <taxon>Mycenaceae</taxon>
        <taxon>Favolaschia</taxon>
    </lineage>
</organism>
<dbReference type="SUPFAM" id="SSF81383">
    <property type="entry name" value="F-box domain"/>
    <property type="match status" value="1"/>
</dbReference>
<dbReference type="InterPro" id="IPR032675">
    <property type="entry name" value="LRR_dom_sf"/>
</dbReference>
<sequence length="493" mass="56534">MYSEEVPPELWRHIAAFLPVRALWKVRSVNRTFLDIAREKRYDDVDFTAYKTAKPLLELLKDSKLVHSIRVQPWMVVPKELKSPAWRSIYTRLSGCHRLENFDDTPEAHIARRVQKQTRRVTDIVKGLPELHKYHIDWDEGPYHLEFFSAILEIVPKIGGRLQTLNLKVPLYFMPYLPTLAGDLPALEHLTLTIHTGTFTAAYISQQMEGLIIFVNNNVLRNLRTLSLYTTPTSTFLDLGPFFKNLGHGRRLTSFTLCIPFDGGHLADPLQLRRFLLNHNSTLQSIDLGTTRAAAHQQPSPRSAKYWIRETLKHYPRPPSLTRLSLGLRPLRSDLAPLERCLFTMRPQLHVLKLSERPLEYNELQRVVNTLDCPPLLRMLSLRLRWLSPEIVDLLASGLPDLTALELTFTEIVHQEATDSTSILSASSTGLSRESELTLFCQVMNGKVYPDWRLTRLAIPESPYGQMKWLNPLEPIFVECIPGLTSFAELVPP</sequence>
<dbReference type="EMBL" id="JAWWNJ010000034">
    <property type="protein sequence ID" value="KAK7025072.1"/>
    <property type="molecule type" value="Genomic_DNA"/>
</dbReference>
<gene>
    <name evidence="1" type="ORF">R3P38DRAFT_2952664</name>
</gene>
<comment type="caution">
    <text evidence="1">The sequence shown here is derived from an EMBL/GenBank/DDBJ whole genome shotgun (WGS) entry which is preliminary data.</text>
</comment>
<dbReference type="AlphaFoldDB" id="A0AAW0BIJ7"/>
<dbReference type="CDD" id="cd09917">
    <property type="entry name" value="F-box_SF"/>
    <property type="match status" value="1"/>
</dbReference>
<accession>A0AAW0BIJ7</accession>
<evidence type="ECO:0008006" key="3">
    <source>
        <dbReference type="Google" id="ProtNLM"/>
    </source>
</evidence>
<evidence type="ECO:0000313" key="1">
    <source>
        <dbReference type="EMBL" id="KAK7025072.1"/>
    </source>
</evidence>
<name>A0AAW0BIJ7_9AGAR</name>
<evidence type="ECO:0000313" key="2">
    <source>
        <dbReference type="Proteomes" id="UP001362999"/>
    </source>
</evidence>
<dbReference type="Gene3D" id="3.80.10.10">
    <property type="entry name" value="Ribonuclease Inhibitor"/>
    <property type="match status" value="1"/>
</dbReference>
<keyword evidence="2" id="KW-1185">Reference proteome</keyword>
<dbReference type="Proteomes" id="UP001362999">
    <property type="component" value="Unassembled WGS sequence"/>
</dbReference>
<proteinExistence type="predicted"/>
<protein>
    <recommendedName>
        <fullName evidence="3">F-box domain-containing protein</fullName>
    </recommendedName>
</protein>
<dbReference type="SUPFAM" id="SSF52047">
    <property type="entry name" value="RNI-like"/>
    <property type="match status" value="1"/>
</dbReference>
<dbReference type="InterPro" id="IPR036047">
    <property type="entry name" value="F-box-like_dom_sf"/>
</dbReference>
<reference evidence="1 2" key="1">
    <citation type="journal article" date="2024" name="J Genomics">
        <title>Draft genome sequencing and assembly of Favolaschia claudopus CIRM-BRFM 2984 isolated from oak limbs.</title>
        <authorList>
            <person name="Navarro D."/>
            <person name="Drula E."/>
            <person name="Chaduli D."/>
            <person name="Cazenave R."/>
            <person name="Ahrendt S."/>
            <person name="Wang J."/>
            <person name="Lipzen A."/>
            <person name="Daum C."/>
            <person name="Barry K."/>
            <person name="Grigoriev I.V."/>
            <person name="Favel A."/>
            <person name="Rosso M.N."/>
            <person name="Martin F."/>
        </authorList>
    </citation>
    <scope>NUCLEOTIDE SEQUENCE [LARGE SCALE GENOMIC DNA]</scope>
    <source>
        <strain evidence="1 2">CIRM-BRFM 2984</strain>
    </source>
</reference>